<reference evidence="2 3" key="1">
    <citation type="submission" date="2018-08" db="EMBL/GenBank/DDBJ databases">
        <title>Recombination of ecologically and evolutionarily significant loci maintains genetic cohesion in the Pseudomonas syringae species complex.</title>
        <authorList>
            <person name="Dillon M."/>
            <person name="Thakur S."/>
            <person name="Almeida R.N.D."/>
            <person name="Weir B.S."/>
            <person name="Guttman D.S."/>
        </authorList>
    </citation>
    <scope>NUCLEOTIDE SEQUENCE [LARGE SCALE GENOMIC DNA]</scope>
    <source>
        <strain evidence="2 3">ICMP 14479</strain>
    </source>
</reference>
<feature type="compositionally biased region" description="Basic and acidic residues" evidence="1">
    <location>
        <begin position="19"/>
        <end position="39"/>
    </location>
</feature>
<evidence type="ECO:0000313" key="2">
    <source>
        <dbReference type="EMBL" id="RMU47561.1"/>
    </source>
</evidence>
<evidence type="ECO:0000313" key="3">
    <source>
        <dbReference type="Proteomes" id="UP000280395"/>
    </source>
</evidence>
<organism evidence="2 3">
    <name type="scientific">Pseudomonas syringae pv. avii</name>
    <dbReference type="NCBI Taxonomy" id="663959"/>
    <lineage>
        <taxon>Bacteria</taxon>
        <taxon>Pseudomonadati</taxon>
        <taxon>Pseudomonadota</taxon>
        <taxon>Gammaproteobacteria</taxon>
        <taxon>Pseudomonadales</taxon>
        <taxon>Pseudomonadaceae</taxon>
        <taxon>Pseudomonas</taxon>
        <taxon>Pseudomonas syringae</taxon>
    </lineage>
</organism>
<name>A0A3M5UNV0_PSESX</name>
<comment type="caution">
    <text evidence="2">The sequence shown here is derived from an EMBL/GenBank/DDBJ whole genome shotgun (WGS) entry which is preliminary data.</text>
</comment>
<dbReference type="AlphaFoldDB" id="A0A3M5UNV0"/>
<proteinExistence type="predicted"/>
<evidence type="ECO:0000256" key="1">
    <source>
        <dbReference type="SAM" id="MobiDB-lite"/>
    </source>
</evidence>
<dbReference type="EMBL" id="RBUA01001208">
    <property type="protein sequence ID" value="RMU47561.1"/>
    <property type="molecule type" value="Genomic_DNA"/>
</dbReference>
<accession>A0A3M5UNV0</accession>
<feature type="region of interest" description="Disordered" evidence="1">
    <location>
        <begin position="1"/>
        <end position="39"/>
    </location>
</feature>
<sequence length="139" mass="15564">MPDLPAQTDHRGHPPTRQHPTEKHRQCQRQHKADQHDGEQDSLALFEVTLILQQGVMPTVYYLDHGVIGERPAKDLMKTRLKVTQVLGQIEIAGAITEVEQLVGLGPVAPVADAVHQHQAIEITAQACRNQLFFDQVDR</sequence>
<protein>
    <submittedName>
        <fullName evidence="2">Uncharacterized protein</fullName>
    </submittedName>
</protein>
<gene>
    <name evidence="2" type="ORF">ALP29_201037</name>
</gene>
<dbReference type="Proteomes" id="UP000280395">
    <property type="component" value="Unassembled WGS sequence"/>
</dbReference>